<evidence type="ECO:0000256" key="12">
    <source>
        <dbReference type="ARBA" id="ARBA00022741"/>
    </source>
</evidence>
<feature type="domain" description="Phosphoribosyltransferase" evidence="17">
    <location>
        <begin position="21"/>
        <end position="162"/>
    </location>
</feature>
<keyword evidence="10 16" id="KW-0479">Metal-binding</keyword>
<keyword evidence="9 16" id="KW-0808">Transferase</keyword>
<evidence type="ECO:0000256" key="1">
    <source>
        <dbReference type="ARBA" id="ARBA00001946"/>
    </source>
</evidence>
<comment type="catalytic activity">
    <reaction evidence="14">
        <text>GMP + diphosphate = guanine + 5-phospho-alpha-D-ribose 1-diphosphate</text>
        <dbReference type="Rhea" id="RHEA:25424"/>
        <dbReference type="ChEBI" id="CHEBI:16235"/>
        <dbReference type="ChEBI" id="CHEBI:33019"/>
        <dbReference type="ChEBI" id="CHEBI:58017"/>
        <dbReference type="ChEBI" id="CHEBI:58115"/>
        <dbReference type="EC" id="2.4.2.8"/>
    </reaction>
    <physiologicalReaction direction="right-to-left" evidence="14">
        <dbReference type="Rhea" id="RHEA:25426"/>
    </physiologicalReaction>
</comment>
<evidence type="ECO:0000313" key="19">
    <source>
        <dbReference type="Proteomes" id="UP000266301"/>
    </source>
</evidence>
<dbReference type="AlphaFoldDB" id="A0A386H6V9"/>
<dbReference type="RefSeq" id="WP_119973966.1">
    <property type="nucleotide sequence ID" value="NZ_CP032416.1"/>
</dbReference>
<dbReference type="Pfam" id="PF00156">
    <property type="entry name" value="Pribosyltran"/>
    <property type="match status" value="1"/>
</dbReference>
<dbReference type="GO" id="GO:0006166">
    <property type="term" value="P:purine ribonucleoside salvage"/>
    <property type="evidence" value="ECO:0007669"/>
    <property type="project" value="UniProtKB-KW"/>
</dbReference>
<evidence type="ECO:0000313" key="18">
    <source>
        <dbReference type="EMBL" id="AYD41273.1"/>
    </source>
</evidence>
<accession>A0A386H6V9</accession>
<comment type="subcellular location">
    <subcellularLocation>
        <location evidence="3 16">Cytoplasm</location>
    </subcellularLocation>
</comment>
<comment type="function">
    <text evidence="2">Purine salvage pathway enzyme that catalyzes the transfer of the ribosyl-5-phosphate group from 5-phospho-alpha-D-ribose 1-diphosphate (PRPP) to the N9 position of the 6-oxopurines hypoxanthine and guanine to form the corresponding ribonucleotides IMP (inosine 5'-monophosphate) and GMP (guanosine 5'-monophosphate), with the release of PPi.</text>
</comment>
<evidence type="ECO:0000256" key="13">
    <source>
        <dbReference type="ARBA" id="ARBA00022842"/>
    </source>
</evidence>
<dbReference type="GO" id="GO:0006178">
    <property type="term" value="P:guanine salvage"/>
    <property type="evidence" value="ECO:0007669"/>
    <property type="project" value="TreeGrafter"/>
</dbReference>
<dbReference type="CDD" id="cd06223">
    <property type="entry name" value="PRTases_typeI"/>
    <property type="match status" value="1"/>
</dbReference>
<dbReference type="GO" id="GO:0000287">
    <property type="term" value="F:magnesium ion binding"/>
    <property type="evidence" value="ECO:0007669"/>
    <property type="project" value="TreeGrafter"/>
</dbReference>
<dbReference type="NCBIfam" id="TIGR01203">
    <property type="entry name" value="HGPRTase"/>
    <property type="match status" value="1"/>
</dbReference>
<dbReference type="GO" id="GO:0004422">
    <property type="term" value="F:hypoxanthine phosphoribosyltransferase activity"/>
    <property type="evidence" value="ECO:0007669"/>
    <property type="project" value="InterPro"/>
</dbReference>
<name>A0A386H6V9_9CLOT</name>
<dbReference type="PANTHER" id="PTHR43340">
    <property type="entry name" value="HYPOXANTHINE-GUANINE PHOSPHORIBOSYLTRANSFERASE"/>
    <property type="match status" value="1"/>
</dbReference>
<dbReference type="InterPro" id="IPR005904">
    <property type="entry name" value="Hxn_phspho_trans"/>
</dbReference>
<evidence type="ECO:0000256" key="8">
    <source>
        <dbReference type="ARBA" id="ARBA00022676"/>
    </source>
</evidence>
<evidence type="ECO:0000259" key="17">
    <source>
        <dbReference type="Pfam" id="PF00156"/>
    </source>
</evidence>
<dbReference type="OrthoDB" id="9802824at2"/>
<dbReference type="GO" id="GO:0000166">
    <property type="term" value="F:nucleotide binding"/>
    <property type="evidence" value="ECO:0007669"/>
    <property type="project" value="UniProtKB-KW"/>
</dbReference>
<dbReference type="Gene3D" id="3.40.50.2020">
    <property type="match status" value="1"/>
</dbReference>
<evidence type="ECO:0000256" key="16">
    <source>
        <dbReference type="RuleBase" id="RU364099"/>
    </source>
</evidence>
<dbReference type="GO" id="GO:0032263">
    <property type="term" value="P:GMP salvage"/>
    <property type="evidence" value="ECO:0007669"/>
    <property type="project" value="TreeGrafter"/>
</dbReference>
<reference evidence="18 19" key="1">
    <citation type="journal article" date="2019" name="Int. J. Syst. Evol. Microbiol.">
        <title>Clostridium fermenticellae sp. nov., isolated from the mud in a fermentation cellar for the production of the Chinese liquor, baijiu.</title>
        <authorList>
            <person name="Xu P.X."/>
            <person name="Chai L.J."/>
            <person name="Qiu T."/>
            <person name="Zhang X.J."/>
            <person name="Lu Z.M."/>
            <person name="Xiao C."/>
            <person name="Wang S.T."/>
            <person name="Shen C.H."/>
            <person name="Shi J.S."/>
            <person name="Xu Z.H."/>
        </authorList>
    </citation>
    <scope>NUCLEOTIDE SEQUENCE [LARGE SCALE GENOMIC DNA]</scope>
    <source>
        <strain evidence="18 19">JN500901</strain>
    </source>
</reference>
<dbReference type="SUPFAM" id="SSF53271">
    <property type="entry name" value="PRTase-like"/>
    <property type="match status" value="1"/>
</dbReference>
<dbReference type="InterPro" id="IPR050408">
    <property type="entry name" value="HGPRT"/>
</dbReference>
<dbReference type="FunFam" id="3.40.50.2020:FF:000006">
    <property type="entry name" value="Hypoxanthine phosphoribosyltransferase"/>
    <property type="match status" value="1"/>
</dbReference>
<comment type="cofactor">
    <cofactor evidence="1 16">
        <name>Mg(2+)</name>
        <dbReference type="ChEBI" id="CHEBI:18420"/>
    </cofactor>
</comment>
<dbReference type="GO" id="GO:0052657">
    <property type="term" value="F:guanine phosphoribosyltransferase activity"/>
    <property type="evidence" value="ECO:0007669"/>
    <property type="project" value="UniProtKB-ARBA"/>
</dbReference>
<evidence type="ECO:0000256" key="3">
    <source>
        <dbReference type="ARBA" id="ARBA00004496"/>
    </source>
</evidence>
<keyword evidence="11 16" id="KW-0660">Purine salvage</keyword>
<dbReference type="PANTHER" id="PTHR43340:SF1">
    <property type="entry name" value="HYPOXANTHINE PHOSPHORIBOSYLTRANSFERASE"/>
    <property type="match status" value="1"/>
</dbReference>
<comment type="similarity">
    <text evidence="6 16">Belongs to the purine/pyrimidine phosphoribosyltransferase family.</text>
</comment>
<dbReference type="InterPro" id="IPR000836">
    <property type="entry name" value="PRTase_dom"/>
</dbReference>
<dbReference type="GO" id="GO:0046100">
    <property type="term" value="P:hypoxanthine metabolic process"/>
    <property type="evidence" value="ECO:0007669"/>
    <property type="project" value="TreeGrafter"/>
</dbReference>
<evidence type="ECO:0000256" key="15">
    <source>
        <dbReference type="ARBA" id="ARBA00049402"/>
    </source>
</evidence>
<evidence type="ECO:0000256" key="2">
    <source>
        <dbReference type="ARBA" id="ARBA00002049"/>
    </source>
</evidence>
<keyword evidence="13 16" id="KW-0460">Magnesium</keyword>
<evidence type="ECO:0000256" key="9">
    <source>
        <dbReference type="ARBA" id="ARBA00022679"/>
    </source>
</evidence>
<sequence length="181" mass="20740">MYQMKDDIKEVLFTEKQLRDKEKEIGEKISKDYRGKDLMLVGILKGSVPFMADLLKEINIPCTMDFMAVSSYGKSTKTSGVVRILKDLDFEIEGKDVLIVEDIIDSGVTLAYLLDCLKGRKPSSIQIACLLDKPDRRKKVLNVKYRGFVVPDYFLVGYGLDYSEKYRNLPYIGVLKEDVYK</sequence>
<evidence type="ECO:0000256" key="14">
    <source>
        <dbReference type="ARBA" id="ARBA00048811"/>
    </source>
</evidence>
<comment type="pathway">
    <text evidence="4 16">Purine metabolism; IMP biosynthesis via salvage pathway; IMP from hypoxanthine: step 1/1.</text>
</comment>
<evidence type="ECO:0000256" key="7">
    <source>
        <dbReference type="ARBA" id="ARBA00022490"/>
    </source>
</evidence>
<organism evidence="18 19">
    <name type="scientific">Clostridium fermenticellae</name>
    <dbReference type="NCBI Taxonomy" id="2068654"/>
    <lineage>
        <taxon>Bacteria</taxon>
        <taxon>Bacillati</taxon>
        <taxon>Bacillota</taxon>
        <taxon>Clostridia</taxon>
        <taxon>Eubacteriales</taxon>
        <taxon>Clostridiaceae</taxon>
        <taxon>Clostridium</taxon>
    </lineage>
</organism>
<dbReference type="GO" id="GO:0032264">
    <property type="term" value="P:IMP salvage"/>
    <property type="evidence" value="ECO:0007669"/>
    <property type="project" value="UniProtKB-UniPathway"/>
</dbReference>
<keyword evidence="19" id="KW-1185">Reference proteome</keyword>
<dbReference type="EC" id="2.4.2.8" evidence="16"/>
<evidence type="ECO:0000256" key="4">
    <source>
        <dbReference type="ARBA" id="ARBA00004669"/>
    </source>
</evidence>
<keyword evidence="12 16" id="KW-0547">Nucleotide-binding</keyword>
<keyword evidence="7 16" id="KW-0963">Cytoplasm</keyword>
<proteinExistence type="inferred from homology"/>
<dbReference type="EMBL" id="CP032416">
    <property type="protein sequence ID" value="AYD41273.1"/>
    <property type="molecule type" value="Genomic_DNA"/>
</dbReference>
<evidence type="ECO:0000256" key="10">
    <source>
        <dbReference type="ARBA" id="ARBA00022723"/>
    </source>
</evidence>
<comment type="pathway">
    <text evidence="5">Purine metabolism; GMP biosynthesis via salvage pathway; GMP from guanine: step 1/1.</text>
</comment>
<evidence type="ECO:0000256" key="6">
    <source>
        <dbReference type="ARBA" id="ARBA00008391"/>
    </source>
</evidence>
<dbReference type="Proteomes" id="UP000266301">
    <property type="component" value="Chromosome"/>
</dbReference>
<dbReference type="UniPathway" id="UPA00591">
    <property type="reaction ID" value="UER00648"/>
</dbReference>
<dbReference type="GO" id="GO:0005829">
    <property type="term" value="C:cytosol"/>
    <property type="evidence" value="ECO:0007669"/>
    <property type="project" value="TreeGrafter"/>
</dbReference>
<keyword evidence="8 16" id="KW-0328">Glycosyltransferase</keyword>
<evidence type="ECO:0000256" key="5">
    <source>
        <dbReference type="ARBA" id="ARBA00004676"/>
    </source>
</evidence>
<comment type="catalytic activity">
    <reaction evidence="15">
        <text>IMP + diphosphate = hypoxanthine + 5-phospho-alpha-D-ribose 1-diphosphate</text>
        <dbReference type="Rhea" id="RHEA:17973"/>
        <dbReference type="ChEBI" id="CHEBI:17368"/>
        <dbReference type="ChEBI" id="CHEBI:33019"/>
        <dbReference type="ChEBI" id="CHEBI:58017"/>
        <dbReference type="ChEBI" id="CHEBI:58053"/>
        <dbReference type="EC" id="2.4.2.8"/>
    </reaction>
    <physiologicalReaction direction="right-to-left" evidence="15">
        <dbReference type="Rhea" id="RHEA:17975"/>
    </physiologicalReaction>
</comment>
<dbReference type="InterPro" id="IPR029057">
    <property type="entry name" value="PRTase-like"/>
</dbReference>
<evidence type="ECO:0000256" key="11">
    <source>
        <dbReference type="ARBA" id="ARBA00022726"/>
    </source>
</evidence>
<gene>
    <name evidence="18" type="primary">hpt</name>
    <name evidence="18" type="ORF">D4Z93_12425</name>
</gene>
<dbReference type="KEGG" id="cfer:D4Z93_12425"/>
<protein>
    <recommendedName>
        <fullName evidence="16">Hypoxanthine phosphoribosyltransferase</fullName>
        <ecNumber evidence="16">2.4.2.8</ecNumber>
    </recommendedName>
</protein>